<dbReference type="Pfam" id="PF01498">
    <property type="entry name" value="HTH_Tnp_Tc3_2"/>
    <property type="match status" value="1"/>
</dbReference>
<comment type="caution">
    <text evidence="3">The sequence shown here is derived from an EMBL/GenBank/DDBJ whole genome shotgun (WGS) entry which is preliminary data.</text>
</comment>
<proteinExistence type="predicted"/>
<evidence type="ECO:0000259" key="2">
    <source>
        <dbReference type="Pfam" id="PF01498"/>
    </source>
</evidence>
<evidence type="ECO:0000313" key="4">
    <source>
        <dbReference type="Proteomes" id="UP000887159"/>
    </source>
</evidence>
<evidence type="ECO:0000313" key="3">
    <source>
        <dbReference type="EMBL" id="GFY31080.1"/>
    </source>
</evidence>
<dbReference type="InterPro" id="IPR002492">
    <property type="entry name" value="Transposase_Tc1-like"/>
</dbReference>
<dbReference type="GO" id="GO:0003677">
    <property type="term" value="F:DNA binding"/>
    <property type="evidence" value="ECO:0007669"/>
    <property type="project" value="InterPro"/>
</dbReference>
<protein>
    <submittedName>
        <fullName evidence="3">Regulator of chromosome condensation 2</fullName>
    </submittedName>
</protein>
<dbReference type="Gene3D" id="1.10.10.10">
    <property type="entry name" value="Winged helix-like DNA-binding domain superfamily/Winged helix DNA-binding domain"/>
    <property type="match status" value="1"/>
</dbReference>
<dbReference type="GO" id="GO:0005634">
    <property type="term" value="C:nucleus"/>
    <property type="evidence" value="ECO:0007669"/>
    <property type="project" value="UniProtKB-SubCell"/>
</dbReference>
<dbReference type="Proteomes" id="UP000887159">
    <property type="component" value="Unassembled WGS sequence"/>
</dbReference>
<accession>A0A8X7BH39</accession>
<feature type="domain" description="Transposase Tc1-like" evidence="2">
    <location>
        <begin position="71"/>
        <end position="140"/>
    </location>
</feature>
<dbReference type="EMBL" id="BMAU01021396">
    <property type="protein sequence ID" value="GFY31080.1"/>
    <property type="molecule type" value="Genomic_DNA"/>
</dbReference>
<comment type="subcellular location">
    <subcellularLocation>
        <location evidence="1">Nucleus</location>
    </subcellularLocation>
</comment>
<keyword evidence="4" id="KW-1185">Reference proteome</keyword>
<sequence>MCKSKSLSEFDRCSIRGCHLCGKSVREIADILQKPKSTVSDVIVKWKCRGSETAEKRTGMPKILGERSRETLKRVVKQNRKSSLVEISQEFQSSSRIQQFSRTVRRELKNFGFHGRAAAHKPNITPQNAKHRLQWYRTHCHWTVDKWKTGVMNLALR</sequence>
<organism evidence="3 4">
    <name type="scientific">Trichonephila clavipes</name>
    <name type="common">Golden silk orbweaver</name>
    <name type="synonym">Nephila clavipes</name>
    <dbReference type="NCBI Taxonomy" id="2585209"/>
    <lineage>
        <taxon>Eukaryota</taxon>
        <taxon>Metazoa</taxon>
        <taxon>Ecdysozoa</taxon>
        <taxon>Arthropoda</taxon>
        <taxon>Chelicerata</taxon>
        <taxon>Arachnida</taxon>
        <taxon>Araneae</taxon>
        <taxon>Araneomorphae</taxon>
        <taxon>Entelegynae</taxon>
        <taxon>Araneoidea</taxon>
        <taxon>Nephilidae</taxon>
        <taxon>Trichonephila</taxon>
    </lineage>
</organism>
<evidence type="ECO:0000256" key="1">
    <source>
        <dbReference type="ARBA" id="ARBA00004123"/>
    </source>
</evidence>
<reference evidence="3" key="1">
    <citation type="submission" date="2020-08" db="EMBL/GenBank/DDBJ databases">
        <title>Multicomponent nature underlies the extraordinary mechanical properties of spider dragline silk.</title>
        <authorList>
            <person name="Kono N."/>
            <person name="Nakamura H."/>
            <person name="Mori M."/>
            <person name="Yoshida Y."/>
            <person name="Ohtoshi R."/>
            <person name="Malay A.D."/>
            <person name="Moran D.A.P."/>
            <person name="Tomita M."/>
            <person name="Numata K."/>
            <person name="Arakawa K."/>
        </authorList>
    </citation>
    <scope>NUCLEOTIDE SEQUENCE</scope>
</reference>
<dbReference type="GO" id="GO:0015074">
    <property type="term" value="P:DNA integration"/>
    <property type="evidence" value="ECO:0007669"/>
    <property type="project" value="InterPro"/>
</dbReference>
<dbReference type="InterPro" id="IPR009057">
    <property type="entry name" value="Homeodomain-like_sf"/>
</dbReference>
<name>A0A8X7BH39_TRICX</name>
<dbReference type="SUPFAM" id="SSF46689">
    <property type="entry name" value="Homeodomain-like"/>
    <property type="match status" value="1"/>
</dbReference>
<dbReference type="AlphaFoldDB" id="A0A8X7BH39"/>
<dbReference type="GO" id="GO:0006313">
    <property type="term" value="P:DNA transposition"/>
    <property type="evidence" value="ECO:0007669"/>
    <property type="project" value="InterPro"/>
</dbReference>
<gene>
    <name evidence="3" type="ORF">TNCV_4359871</name>
</gene>
<dbReference type="InterPro" id="IPR036388">
    <property type="entry name" value="WH-like_DNA-bd_sf"/>
</dbReference>